<dbReference type="PROSITE" id="PS50853">
    <property type="entry name" value="FN3"/>
    <property type="match status" value="1"/>
</dbReference>
<reference evidence="2 3" key="1">
    <citation type="journal article" date="2016" name="Nat. Commun.">
        <title>Thousands of microbial genomes shed light on interconnected biogeochemical processes in an aquifer system.</title>
        <authorList>
            <person name="Anantharaman K."/>
            <person name="Brown C.T."/>
            <person name="Hug L.A."/>
            <person name="Sharon I."/>
            <person name="Castelle C.J."/>
            <person name="Probst A.J."/>
            <person name="Thomas B.C."/>
            <person name="Singh A."/>
            <person name="Wilkins M.J."/>
            <person name="Karaoz U."/>
            <person name="Brodie E.L."/>
            <person name="Williams K.H."/>
            <person name="Hubbard S.S."/>
            <person name="Banfield J.F."/>
        </authorList>
    </citation>
    <scope>NUCLEOTIDE SEQUENCE [LARGE SCALE GENOMIC DNA]</scope>
</reference>
<dbReference type="InterPro" id="IPR003961">
    <property type="entry name" value="FN3_dom"/>
</dbReference>
<dbReference type="Proteomes" id="UP000178374">
    <property type="component" value="Unassembled WGS sequence"/>
</dbReference>
<feature type="domain" description="Fibronectin type-III" evidence="1">
    <location>
        <begin position="130"/>
        <end position="221"/>
    </location>
</feature>
<dbReference type="InterPro" id="IPR036116">
    <property type="entry name" value="FN3_sf"/>
</dbReference>
<dbReference type="AlphaFoldDB" id="A0A1F6W7A7"/>
<dbReference type="STRING" id="1801750.A3B85_03115"/>
<evidence type="ECO:0000313" key="2">
    <source>
        <dbReference type="EMBL" id="OGI77724.1"/>
    </source>
</evidence>
<name>A0A1F6W7A7_9BACT</name>
<dbReference type="SUPFAM" id="SSF49265">
    <property type="entry name" value="Fibronectin type III"/>
    <property type="match status" value="1"/>
</dbReference>
<comment type="caution">
    <text evidence="2">The sequence shown here is derived from an EMBL/GenBank/DDBJ whole genome shotgun (WGS) entry which is preliminary data.</text>
</comment>
<proteinExistence type="predicted"/>
<dbReference type="EMBL" id="MFUA01000002">
    <property type="protein sequence ID" value="OGI77724.1"/>
    <property type="molecule type" value="Genomic_DNA"/>
</dbReference>
<evidence type="ECO:0000313" key="3">
    <source>
        <dbReference type="Proteomes" id="UP000178374"/>
    </source>
</evidence>
<organism evidence="2 3">
    <name type="scientific">Candidatus Nomurabacteria bacterium RIFCSPHIGHO2_02_FULL_37_13</name>
    <dbReference type="NCBI Taxonomy" id="1801750"/>
    <lineage>
        <taxon>Bacteria</taxon>
        <taxon>Candidatus Nomuraibacteriota</taxon>
    </lineage>
</organism>
<dbReference type="InterPro" id="IPR013783">
    <property type="entry name" value="Ig-like_fold"/>
</dbReference>
<dbReference type="InterPro" id="IPR011635">
    <property type="entry name" value="CARDB"/>
</dbReference>
<dbReference type="Gene3D" id="2.60.40.10">
    <property type="entry name" value="Immunoglobulins"/>
    <property type="match status" value="2"/>
</dbReference>
<sequence length="881" mass="91967">MKQKIFTHLTLFGFLVIGFFMSYLAVSAQGTCSGSNCADGNVQITTPSDFTTGTVTITVSGSGGLSDTITLNLDSATTPVNGQCGTTKDSCLSGNFSDTPDDSTFYKWDCTGINGGVTANCSVNKDALAAPSNLTATAQCSGTTPQIALSWTDNSSNEDGFRIFRDGIEILTILIPNTITHIDTPVTTGASYIYKVSARNLSSESSFSNTASATGLNCASPNLTASNPIPNVAVVNTPLTFSSTITNIGGVSTGSSFSNFFQTATATNGGGTLTDLVSSSMTTLAASESDTATSPSVTFFSVGTYSVRACADKTNRNSAGSIPESDENNNCSPWTNITVSNTPPPPSTAGGWSVQPDSITLYAEQGQVPNPSGQFSVYPTTINTCYNLTVVASDDKTPGDWLSISPFPTNICNNTALIVTGSSSESIGRHDGIVTFSDGNSANNKTIPVTLIITDGPNFYLEPNGSFQTVKGTYGSYNFEVKPTVNFTGDVNLSVNNCPMGATCSFLPHNPITSSDYNSPLTLKIDTPSNMPLDNYPLTITGANATASPIPQHSINVNFTVTDFTVSINPSDPDLPDYPLRQTVQRGSAGIFDVSITSLFGVLNLTAQLAQNPCSTRGINCDLINFSTLIRDISPGYPGTALIVANVSNSADLGLANFQAMATGYGASRYSDIAQLNVIEQAPVIQLIPPSFNFSLAYPVTGNSDPQTLKIHNNGLATLNWELMNTGGGGMVQMRDFPNRYCYVQPISQGTVGPGADEQPLTIIVYPSGGVAGATYHCDIVISDPNATNNPQTAIVNITIVSPVTLTATPPTIYSGNSSILHWESPSGWSCAGTNFTPTGGAATGDVSVGPTSTTIYTVTCNGASASATVTVKKRPTFIEN</sequence>
<dbReference type="Pfam" id="PF07705">
    <property type="entry name" value="CARDB"/>
    <property type="match status" value="1"/>
</dbReference>
<gene>
    <name evidence="2" type="ORF">A3B85_03115</name>
</gene>
<evidence type="ECO:0000259" key="1">
    <source>
        <dbReference type="PROSITE" id="PS50853"/>
    </source>
</evidence>
<accession>A0A1F6W7A7</accession>
<protein>
    <recommendedName>
        <fullName evidence="1">Fibronectin type-III domain-containing protein</fullName>
    </recommendedName>
</protein>